<keyword evidence="3" id="KW-0648">Protein biosynthesis</keyword>
<dbReference type="GO" id="GO:0001042">
    <property type="term" value="F:RNA polymerase I core binding"/>
    <property type="evidence" value="ECO:0007669"/>
    <property type="project" value="TreeGrafter"/>
</dbReference>
<proteinExistence type="evidence at transcript level"/>
<dbReference type="Pfam" id="PF05327">
    <property type="entry name" value="RRN3"/>
    <property type="match status" value="1"/>
</dbReference>
<dbReference type="GO" id="GO:0003743">
    <property type="term" value="F:translation initiation factor activity"/>
    <property type="evidence" value="ECO:0007669"/>
    <property type="project" value="UniProtKB-KW"/>
</dbReference>
<comment type="similarity">
    <text evidence="1">Belongs to the RRN3 family.</text>
</comment>
<feature type="region of interest" description="Disordered" evidence="2">
    <location>
        <begin position="245"/>
        <end position="266"/>
    </location>
</feature>
<dbReference type="EMBL" id="GANO01003213">
    <property type="protein sequence ID" value="JAB56658.1"/>
    <property type="molecule type" value="mRNA"/>
</dbReference>
<dbReference type="InterPro" id="IPR007991">
    <property type="entry name" value="RNA_pol_I_trans_ini_fac_RRN3"/>
</dbReference>
<accession>U5EH15</accession>
<dbReference type="GO" id="GO:0005634">
    <property type="term" value="C:nucleus"/>
    <property type="evidence" value="ECO:0007669"/>
    <property type="project" value="TreeGrafter"/>
</dbReference>
<dbReference type="GO" id="GO:0001181">
    <property type="term" value="F:RNA polymerase I general transcription initiation factor activity"/>
    <property type="evidence" value="ECO:0007669"/>
    <property type="project" value="InterPro"/>
</dbReference>
<dbReference type="PANTHER" id="PTHR12790">
    <property type="entry name" value="TRANSCRIPTION INITIATION FACTOR IA RRN3"/>
    <property type="match status" value="1"/>
</dbReference>
<dbReference type="GO" id="GO:0006361">
    <property type="term" value="P:transcription initiation at RNA polymerase I promoter"/>
    <property type="evidence" value="ECO:0007669"/>
    <property type="project" value="InterPro"/>
</dbReference>
<name>U5EH15_9DIPT</name>
<sequence length="626" mass="71914">MSIISESQSPITSILKPFPSSRTTARLSQIKVRFDETSTISIRTAIEAVNVEKDGKLYEKLVATIKNENELTDNDLCNLLFDAKFCLNLFESKFSLIVESLIAIDWLSRNDECKEIYKDFIIELLVAHNNYATLAITNLVSYFIPKDSEADSWPNYEPNKSKKSTLEHIHEIIKRLTAVIPMVQNIILMKLRTMFPYFKRPTYVITGYIYNMLWITEYTNVFREEILEILLNALIAIDVSCPRSEIEEAEDEDDGEDEDSSDEEMDEEMFKIDDLNSGISQQMKNPLAETLDVCMNKVFAYLEKHAKESDSTKADHIYQALIKIFENHILPTHNSHHVQFCIFYFCSLKSTFATNFINLLSHKVCNPTISATIRQASVGYLASLLARAQYIPLATVKIKLCEFSNWAHQYIQQSDSAQYNNSLKAHKVFYAVCQAIFYIIAFRSKHLTSNQKNLAFLQSLQLASLVTCHLNPLRVCLPAVSTAFAGVTRAHQLAYCHTILERNARRKLATIYSTNCETPDECLETFFPFDPYLLKKSGKKIDQIYLHYQPSDAEESSTVPDEINEPNLHKNRTRKHTESMNEDIDDFIQDKRQKVVELGKSFTDSYSYSVSPGFHTIRIRICKTFT</sequence>
<evidence type="ECO:0000256" key="2">
    <source>
        <dbReference type="SAM" id="MobiDB-lite"/>
    </source>
</evidence>
<reference evidence="3" key="1">
    <citation type="journal article" date="2014" name="Insect Biochem. Mol. Biol.">
        <title>An insight into the sialome of the frog biting fly, Corethrella appendiculata.</title>
        <authorList>
            <person name="Ribeiro J.M.C."/>
            <person name="Chagas A.C."/>
            <person name="Pham V.M."/>
            <person name="Lounibos L.P."/>
            <person name="Calvo E."/>
        </authorList>
    </citation>
    <scope>NUCLEOTIDE SEQUENCE</scope>
    <source>
        <tissue evidence="3">Salivary glands</tissue>
    </source>
</reference>
<dbReference type="AlphaFoldDB" id="U5EH15"/>
<dbReference type="PANTHER" id="PTHR12790:SF0">
    <property type="entry name" value="RNA POLYMERASE I-SPECIFIC TRANSCRIPTION INITIATION FACTOR RRN3-RELATED"/>
    <property type="match status" value="1"/>
</dbReference>
<evidence type="ECO:0000313" key="3">
    <source>
        <dbReference type="EMBL" id="JAB56658.1"/>
    </source>
</evidence>
<evidence type="ECO:0000256" key="1">
    <source>
        <dbReference type="ARBA" id="ARBA00010098"/>
    </source>
</evidence>
<organism evidence="3">
    <name type="scientific">Corethrella appendiculata</name>
    <dbReference type="NCBI Taxonomy" id="1370023"/>
    <lineage>
        <taxon>Eukaryota</taxon>
        <taxon>Metazoa</taxon>
        <taxon>Ecdysozoa</taxon>
        <taxon>Arthropoda</taxon>
        <taxon>Hexapoda</taxon>
        <taxon>Insecta</taxon>
        <taxon>Pterygota</taxon>
        <taxon>Neoptera</taxon>
        <taxon>Endopterygota</taxon>
        <taxon>Diptera</taxon>
        <taxon>Nematocera</taxon>
        <taxon>Culicoidea</taxon>
        <taxon>Chaoboridae</taxon>
        <taxon>Corethrella</taxon>
    </lineage>
</organism>
<keyword evidence="3" id="KW-0396">Initiation factor</keyword>
<protein>
    <submittedName>
        <fullName evidence="3">Putative rna polymerase i specific transcription initiation factor rrn3</fullName>
    </submittedName>
</protein>
<feature type="compositionally biased region" description="Acidic residues" evidence="2">
    <location>
        <begin position="247"/>
        <end position="266"/>
    </location>
</feature>